<reference evidence="2" key="1">
    <citation type="journal article" date="2020" name="Nature">
        <title>Giant virus diversity and host interactions through global metagenomics.</title>
        <authorList>
            <person name="Schulz F."/>
            <person name="Roux S."/>
            <person name="Paez-Espino D."/>
            <person name="Jungbluth S."/>
            <person name="Walsh D.A."/>
            <person name="Denef V.J."/>
            <person name="McMahon K.D."/>
            <person name="Konstantinidis K.T."/>
            <person name="Eloe-Fadrosh E.A."/>
            <person name="Kyrpides N.C."/>
            <person name="Woyke T."/>
        </authorList>
    </citation>
    <scope>NUCLEOTIDE SEQUENCE</scope>
    <source>
        <strain evidence="2">GVMAG-M-3300009182-78</strain>
    </source>
</reference>
<sequence>METKDELITNVKEWIKMEGEINKMQAEIKEKKNKKKILTESLMNVMKKNDIDCFDITGGSLIYKKNKVKKPITAKTLISTLQSYFSSSPSKAEEVTKFILENREEQIKEVIKHRVDK</sequence>
<dbReference type="AlphaFoldDB" id="A0A6C0B233"/>
<proteinExistence type="predicted"/>
<organism evidence="2">
    <name type="scientific">viral metagenome</name>
    <dbReference type="NCBI Taxonomy" id="1070528"/>
    <lineage>
        <taxon>unclassified sequences</taxon>
        <taxon>metagenomes</taxon>
        <taxon>organismal metagenomes</taxon>
    </lineage>
</organism>
<dbReference type="EMBL" id="MN739045">
    <property type="protein sequence ID" value="QHS85589.1"/>
    <property type="molecule type" value="Genomic_DNA"/>
</dbReference>
<dbReference type="InterPro" id="IPR043918">
    <property type="entry name" value="DUF5760"/>
</dbReference>
<accession>A0A6C0B233</accession>
<evidence type="ECO:0000313" key="2">
    <source>
        <dbReference type="EMBL" id="QHS85589.1"/>
    </source>
</evidence>
<dbReference type="Pfam" id="PF19064">
    <property type="entry name" value="DUF5760"/>
    <property type="match status" value="1"/>
</dbReference>
<protein>
    <submittedName>
        <fullName evidence="2">Uncharacterized protein</fullName>
    </submittedName>
</protein>
<name>A0A6C0B233_9ZZZZ</name>
<keyword evidence="1" id="KW-0175">Coiled coil</keyword>
<feature type="coiled-coil region" evidence="1">
    <location>
        <begin position="14"/>
        <end position="48"/>
    </location>
</feature>
<evidence type="ECO:0000256" key="1">
    <source>
        <dbReference type="SAM" id="Coils"/>
    </source>
</evidence>